<evidence type="ECO:0000313" key="2">
    <source>
        <dbReference type="Proteomes" id="UP001179280"/>
    </source>
</evidence>
<comment type="caution">
    <text evidence="1">The sequence shown here is derived from an EMBL/GenBank/DDBJ whole genome shotgun (WGS) entry which is preliminary data.</text>
</comment>
<accession>A0ABS2SQ37</accession>
<keyword evidence="1" id="KW-0687">Ribonucleoprotein</keyword>
<dbReference type="GO" id="GO:0005840">
    <property type="term" value="C:ribosome"/>
    <property type="evidence" value="ECO:0007669"/>
    <property type="project" value="UniProtKB-KW"/>
</dbReference>
<keyword evidence="2" id="KW-1185">Reference proteome</keyword>
<protein>
    <submittedName>
        <fullName evidence="1">Ribosomal protein L7/L12</fullName>
    </submittedName>
</protein>
<proteinExistence type="predicted"/>
<name>A0ABS2SQ37_9BACI</name>
<gene>
    <name evidence="1" type="ORF">JOC54_000156</name>
</gene>
<evidence type="ECO:0000313" key="1">
    <source>
        <dbReference type="EMBL" id="MBM7836925.1"/>
    </source>
</evidence>
<keyword evidence="1" id="KW-0689">Ribosomal protein</keyword>
<dbReference type="RefSeq" id="WP_204463661.1">
    <property type="nucleotide sequence ID" value="NZ_JAFBCV010000001.1"/>
</dbReference>
<sequence>MEYLLIAVIIILLLFIFRRKPANPSVNITVAKAKEHPRFREIEELLEQDKDVHAIKRARELYGLSLVDGKKLVDELKQEKG</sequence>
<organism evidence="1 2">
    <name type="scientific">Shouchella xiaoxiensis</name>
    <dbReference type="NCBI Taxonomy" id="766895"/>
    <lineage>
        <taxon>Bacteria</taxon>
        <taxon>Bacillati</taxon>
        <taxon>Bacillota</taxon>
        <taxon>Bacilli</taxon>
        <taxon>Bacillales</taxon>
        <taxon>Bacillaceae</taxon>
        <taxon>Shouchella</taxon>
    </lineage>
</organism>
<dbReference type="EMBL" id="JAFBCV010000001">
    <property type="protein sequence ID" value="MBM7836925.1"/>
    <property type="molecule type" value="Genomic_DNA"/>
</dbReference>
<dbReference type="Proteomes" id="UP001179280">
    <property type="component" value="Unassembled WGS sequence"/>
</dbReference>
<reference evidence="1" key="1">
    <citation type="submission" date="2021-01" db="EMBL/GenBank/DDBJ databases">
        <title>Genomic Encyclopedia of Type Strains, Phase IV (KMG-IV): sequencing the most valuable type-strain genomes for metagenomic binning, comparative biology and taxonomic classification.</title>
        <authorList>
            <person name="Goeker M."/>
        </authorList>
    </citation>
    <scope>NUCLEOTIDE SEQUENCE</scope>
    <source>
        <strain evidence="1">DSM 21943</strain>
    </source>
</reference>